<evidence type="ECO:0000256" key="5">
    <source>
        <dbReference type="RuleBase" id="RU000687"/>
    </source>
</evidence>
<evidence type="ECO:0000256" key="1">
    <source>
        <dbReference type="ARBA" id="ARBA00004141"/>
    </source>
</evidence>
<evidence type="ECO:0000256" key="2">
    <source>
        <dbReference type="ARBA" id="ARBA00022692"/>
    </source>
</evidence>
<dbReference type="Pfam" id="PF02931">
    <property type="entry name" value="Neur_chan_LBD"/>
    <property type="match status" value="1"/>
</dbReference>
<dbReference type="InterPro" id="IPR036734">
    <property type="entry name" value="Neur_chan_lig-bd_sf"/>
</dbReference>
<accession>A0A7I8VJM8</accession>
<dbReference type="SUPFAM" id="SSF63712">
    <property type="entry name" value="Nicotinic receptor ligand binding domain-like"/>
    <property type="match status" value="1"/>
</dbReference>
<feature type="compositionally biased region" description="Low complexity" evidence="6">
    <location>
        <begin position="356"/>
        <end position="366"/>
    </location>
</feature>
<dbReference type="AlphaFoldDB" id="A0A7I8VJM8"/>
<dbReference type="InterPro" id="IPR018000">
    <property type="entry name" value="Neurotransmitter_ion_chnl_CS"/>
</dbReference>
<dbReference type="CDD" id="cd19051">
    <property type="entry name" value="LGIC_TM_cation"/>
    <property type="match status" value="1"/>
</dbReference>
<dbReference type="InterPro" id="IPR006201">
    <property type="entry name" value="Neur_channel"/>
</dbReference>
<dbReference type="PANTHER" id="PTHR18945">
    <property type="entry name" value="NEUROTRANSMITTER GATED ION CHANNEL"/>
    <property type="match status" value="1"/>
</dbReference>
<dbReference type="Pfam" id="PF02932">
    <property type="entry name" value="Neur_chan_memb"/>
    <property type="match status" value="1"/>
</dbReference>
<feature type="domain" description="Neurotransmitter-gated ion-channel ligand-binding" evidence="7">
    <location>
        <begin position="21"/>
        <end position="226"/>
    </location>
</feature>
<proteinExistence type="inferred from homology"/>
<keyword evidence="4 5" id="KW-0472">Membrane</keyword>
<dbReference type="InterPro" id="IPR006029">
    <property type="entry name" value="Neurotrans-gated_channel_TM"/>
</dbReference>
<dbReference type="InterPro" id="IPR036719">
    <property type="entry name" value="Neuro-gated_channel_TM_sf"/>
</dbReference>
<keyword evidence="3 5" id="KW-1133">Transmembrane helix</keyword>
<keyword evidence="5" id="KW-0813">Transport</keyword>
<dbReference type="GO" id="GO:0016020">
    <property type="term" value="C:membrane"/>
    <property type="evidence" value="ECO:0007669"/>
    <property type="project" value="UniProtKB-SubCell"/>
</dbReference>
<protein>
    <submittedName>
        <fullName evidence="9">DgyrCDS5352</fullName>
    </submittedName>
</protein>
<dbReference type="PRINTS" id="PR00252">
    <property type="entry name" value="NRIONCHANNEL"/>
</dbReference>
<comment type="caution">
    <text evidence="9">The sequence shown here is derived from an EMBL/GenBank/DDBJ whole genome shotgun (WGS) entry which is preliminary data.</text>
</comment>
<dbReference type="OrthoDB" id="6270741at2759"/>
<feature type="transmembrane region" description="Helical" evidence="5">
    <location>
        <begin position="256"/>
        <end position="275"/>
    </location>
</feature>
<dbReference type="SUPFAM" id="SSF90112">
    <property type="entry name" value="Neurotransmitter-gated ion-channel transmembrane pore"/>
    <property type="match status" value="1"/>
</dbReference>
<dbReference type="GO" id="GO:0004888">
    <property type="term" value="F:transmembrane signaling receptor activity"/>
    <property type="evidence" value="ECO:0007669"/>
    <property type="project" value="InterPro"/>
</dbReference>
<gene>
    <name evidence="9" type="ORF">DGYR_LOCUS5093</name>
</gene>
<dbReference type="PROSITE" id="PS00236">
    <property type="entry name" value="NEUROTR_ION_CHANNEL"/>
    <property type="match status" value="1"/>
</dbReference>
<dbReference type="InterPro" id="IPR038050">
    <property type="entry name" value="Neuro_actylchol_rec"/>
</dbReference>
<reference evidence="9 10" key="1">
    <citation type="submission" date="2020-08" db="EMBL/GenBank/DDBJ databases">
        <authorList>
            <person name="Hejnol A."/>
        </authorList>
    </citation>
    <scope>NUCLEOTIDE SEQUENCE [LARGE SCALE GENOMIC DNA]</scope>
</reference>
<organism evidence="9 10">
    <name type="scientific">Dimorphilus gyrociliatus</name>
    <dbReference type="NCBI Taxonomy" id="2664684"/>
    <lineage>
        <taxon>Eukaryota</taxon>
        <taxon>Metazoa</taxon>
        <taxon>Spiralia</taxon>
        <taxon>Lophotrochozoa</taxon>
        <taxon>Annelida</taxon>
        <taxon>Polychaeta</taxon>
        <taxon>Polychaeta incertae sedis</taxon>
        <taxon>Dinophilidae</taxon>
        <taxon>Dimorphilus</taxon>
    </lineage>
</organism>
<dbReference type="Proteomes" id="UP000549394">
    <property type="component" value="Unassembled WGS sequence"/>
</dbReference>
<evidence type="ECO:0000313" key="10">
    <source>
        <dbReference type="Proteomes" id="UP000549394"/>
    </source>
</evidence>
<keyword evidence="5" id="KW-0407">Ion channel</keyword>
<keyword evidence="2 5" id="KW-0812">Transmembrane</keyword>
<evidence type="ECO:0000259" key="8">
    <source>
        <dbReference type="Pfam" id="PF02932"/>
    </source>
</evidence>
<dbReference type="GO" id="GO:0005230">
    <property type="term" value="F:extracellular ligand-gated monoatomic ion channel activity"/>
    <property type="evidence" value="ECO:0007669"/>
    <property type="project" value="InterPro"/>
</dbReference>
<comment type="subcellular location">
    <subcellularLocation>
        <location evidence="1">Membrane</location>
        <topology evidence="1">Multi-pass membrane protein</topology>
    </subcellularLocation>
</comment>
<evidence type="ECO:0000256" key="4">
    <source>
        <dbReference type="ARBA" id="ARBA00023136"/>
    </source>
</evidence>
<evidence type="ECO:0000256" key="3">
    <source>
        <dbReference type="ARBA" id="ARBA00022989"/>
    </source>
</evidence>
<keyword evidence="5" id="KW-0406">Ion transport</keyword>
<dbReference type="FunFam" id="2.70.170.10:FF:000028">
    <property type="entry name" value="AcetylCholine Receptor"/>
    <property type="match status" value="1"/>
</dbReference>
<dbReference type="EMBL" id="CAJFCJ010000006">
    <property type="protein sequence ID" value="CAD5116468.1"/>
    <property type="molecule type" value="Genomic_DNA"/>
</dbReference>
<keyword evidence="10" id="KW-1185">Reference proteome</keyword>
<evidence type="ECO:0000256" key="6">
    <source>
        <dbReference type="SAM" id="MobiDB-lite"/>
    </source>
</evidence>
<feature type="region of interest" description="Disordered" evidence="6">
    <location>
        <begin position="346"/>
        <end position="373"/>
    </location>
</feature>
<evidence type="ECO:0000259" key="7">
    <source>
        <dbReference type="Pfam" id="PF02931"/>
    </source>
</evidence>
<dbReference type="CDD" id="cd18989">
    <property type="entry name" value="LGIC_ECD_cation"/>
    <property type="match status" value="1"/>
</dbReference>
<comment type="similarity">
    <text evidence="5">Belongs to the ligand-gated ion channel (TC 1.A.9) family.</text>
</comment>
<evidence type="ECO:0000313" key="9">
    <source>
        <dbReference type="EMBL" id="CAD5116468.1"/>
    </source>
</evidence>
<dbReference type="InterPro" id="IPR006202">
    <property type="entry name" value="Neur_chan_lig-bd"/>
</dbReference>
<feature type="transmembrane region" description="Helical" evidence="5">
    <location>
        <begin position="287"/>
        <end position="311"/>
    </location>
</feature>
<feature type="transmembrane region" description="Helical" evidence="5">
    <location>
        <begin position="425"/>
        <end position="445"/>
    </location>
</feature>
<feature type="transmembrane region" description="Helical" evidence="5">
    <location>
        <begin position="228"/>
        <end position="250"/>
    </location>
</feature>
<dbReference type="Gene3D" id="2.70.170.10">
    <property type="entry name" value="Neurotransmitter-gated ion-channel ligand-binding domain"/>
    <property type="match status" value="1"/>
</dbReference>
<name>A0A7I8VJM8_9ANNE</name>
<feature type="domain" description="Neurotransmitter-gated ion-channel transmembrane" evidence="8">
    <location>
        <begin position="234"/>
        <end position="442"/>
    </location>
</feature>
<sequence>MLAAFRCKSEVSSKYKRTSEEEKLLKQLFQDYNPSARPVLNSSDTVVVQMKFSLMQIQELNVRNQVLTTTGMLIFQWIDERLRWDRNLTMLDELVVSGSTVWTPEFAVINGADAIIGDFSQFYATIHPDGSVRWEPGGVFKTMCGIDITYYPFDEQNCNLRFGAWTYPTNKMNFTSDRESIIVESFEDNGEWNISWTEAKRHEFSFKNSPNERFSFIRFSVHLQRKSAFYIMNVILPGILTSCVLLSVFFCTPAQKVHIGVAALLSFRLFLLNVADTIPRTSDHVPLLGIYLTSTMAITTLAMVSTVFVLNLHHAGERPVPKWAKKLFFVFLARLFCMCSFCKLPPSQDSRKGSHSVRSSYASSSSDHQRDNRPSVAQSLPFVLSVPSRKKSVANFDRKLSKEGGEKTPDYSKDWKRLAEVFDRLFFFICLIAIIATTLVLFHPITTAKWTKTSS</sequence>
<dbReference type="Gene3D" id="1.20.58.390">
    <property type="entry name" value="Neurotransmitter-gated ion-channel transmembrane domain"/>
    <property type="match status" value="1"/>
</dbReference>